<accession>A0ABS0WSF5</accession>
<feature type="transmembrane region" description="Helical" evidence="1">
    <location>
        <begin position="69"/>
        <end position="89"/>
    </location>
</feature>
<feature type="transmembrane region" description="Helical" evidence="1">
    <location>
        <begin position="203"/>
        <end position="227"/>
    </location>
</feature>
<gene>
    <name evidence="3" type="ORF">JBL43_11665</name>
</gene>
<comment type="caution">
    <text evidence="3">The sequence shown here is derived from an EMBL/GenBank/DDBJ whole genome shotgun (WGS) entry which is preliminary data.</text>
</comment>
<evidence type="ECO:0000256" key="1">
    <source>
        <dbReference type="SAM" id="Phobius"/>
    </source>
</evidence>
<proteinExistence type="predicted"/>
<evidence type="ECO:0000313" key="4">
    <source>
        <dbReference type="Proteomes" id="UP000623301"/>
    </source>
</evidence>
<keyword evidence="4" id="KW-1185">Reference proteome</keyword>
<dbReference type="EMBL" id="JAEHFJ010000005">
    <property type="protein sequence ID" value="MBJ2174898.1"/>
    <property type="molecule type" value="Genomic_DNA"/>
</dbReference>
<dbReference type="InterPro" id="IPR002656">
    <property type="entry name" value="Acyl_transf_3_dom"/>
</dbReference>
<feature type="transmembrane region" description="Helical" evidence="1">
    <location>
        <begin position="170"/>
        <end position="191"/>
    </location>
</feature>
<reference evidence="3 4" key="1">
    <citation type="submission" date="2020-12" db="EMBL/GenBank/DDBJ databases">
        <title>Aureibaculum luteum sp. nov. and Aureibaculum flavum sp. nov., novel members of the family Flavobacteriaceae isolated from Antarctic intertidal sediments.</title>
        <authorList>
            <person name="He X."/>
            <person name="Zhang X."/>
        </authorList>
    </citation>
    <scope>NUCLEOTIDE SEQUENCE [LARGE SCALE GENOMIC DNA]</scope>
    <source>
        <strain evidence="3 4">A20</strain>
    </source>
</reference>
<feature type="transmembrane region" description="Helical" evidence="1">
    <location>
        <begin position="125"/>
        <end position="158"/>
    </location>
</feature>
<keyword evidence="1" id="KW-0812">Transmembrane</keyword>
<feature type="transmembrane region" description="Helical" evidence="1">
    <location>
        <begin position="95"/>
        <end position="113"/>
    </location>
</feature>
<keyword evidence="1" id="KW-0472">Membrane</keyword>
<feature type="transmembrane region" description="Helical" evidence="1">
    <location>
        <begin position="41"/>
        <end position="62"/>
    </location>
</feature>
<evidence type="ECO:0000259" key="2">
    <source>
        <dbReference type="Pfam" id="PF01757"/>
    </source>
</evidence>
<sequence>MVLTPFLLAIFTFQTCAYIDNQSNNFNLIFKNLITGNTDSLLPFSWYIFTIIFFYYIFYIVFKTKQGALLYGIFIILFLSIIYVMVLKYFNYGDWWYLSTFGFTTGFFIKYFENLIDKKILNSKYTLLIVVIIILLIPILGVYSYVSMCLYPIATFLFLKQFYFPRNKSLLFLGKISYEIYLIQGISIFFLRGNHIFITNDYLYITLTIIITIPLAIILNLFSNIIIKKLV</sequence>
<dbReference type="Pfam" id="PF01757">
    <property type="entry name" value="Acyl_transf_3"/>
    <property type="match status" value="1"/>
</dbReference>
<organism evidence="3 4">
    <name type="scientific">Aureibaculum flavum</name>
    <dbReference type="NCBI Taxonomy" id="2795986"/>
    <lineage>
        <taxon>Bacteria</taxon>
        <taxon>Pseudomonadati</taxon>
        <taxon>Bacteroidota</taxon>
        <taxon>Flavobacteriia</taxon>
        <taxon>Flavobacteriales</taxon>
        <taxon>Flavobacteriaceae</taxon>
        <taxon>Aureibaculum</taxon>
    </lineage>
</organism>
<evidence type="ECO:0000313" key="3">
    <source>
        <dbReference type="EMBL" id="MBJ2174898.1"/>
    </source>
</evidence>
<protein>
    <recommendedName>
        <fullName evidence="2">Acyltransferase 3 domain-containing protein</fullName>
    </recommendedName>
</protein>
<name>A0ABS0WSF5_9FLAO</name>
<feature type="domain" description="Acyltransferase 3" evidence="2">
    <location>
        <begin position="31"/>
        <end position="219"/>
    </location>
</feature>
<keyword evidence="1" id="KW-1133">Transmembrane helix</keyword>
<dbReference type="Proteomes" id="UP000623301">
    <property type="component" value="Unassembled WGS sequence"/>
</dbReference>